<evidence type="ECO:0000313" key="3">
    <source>
        <dbReference type="Proteomes" id="UP000649259"/>
    </source>
</evidence>
<evidence type="ECO:0008006" key="4">
    <source>
        <dbReference type="Google" id="ProtNLM"/>
    </source>
</evidence>
<feature type="compositionally biased region" description="Pro residues" evidence="1">
    <location>
        <begin position="104"/>
        <end position="113"/>
    </location>
</feature>
<protein>
    <recommendedName>
        <fullName evidence="4">DUF4145 domain-containing protein</fullName>
    </recommendedName>
</protein>
<comment type="caution">
    <text evidence="2">The sequence shown here is derived from an EMBL/GenBank/DDBJ whole genome shotgun (WGS) entry which is preliminary data.</text>
</comment>
<evidence type="ECO:0000313" key="2">
    <source>
        <dbReference type="EMBL" id="GHI65379.1"/>
    </source>
</evidence>
<keyword evidence="3" id="KW-1185">Reference proteome</keyword>
<dbReference type="EMBL" id="BNEB01000005">
    <property type="protein sequence ID" value="GHI65379.1"/>
    <property type="molecule type" value="Genomic_DNA"/>
</dbReference>
<name>A0ABQ3SB91_9ACTN</name>
<evidence type="ECO:0000256" key="1">
    <source>
        <dbReference type="SAM" id="MobiDB-lite"/>
    </source>
</evidence>
<proteinExistence type="predicted"/>
<feature type="region of interest" description="Disordered" evidence="1">
    <location>
        <begin position="90"/>
        <end position="120"/>
    </location>
</feature>
<reference evidence="3" key="1">
    <citation type="submission" date="2023-07" db="EMBL/GenBank/DDBJ databases">
        <title>Whole genome shotgun sequence of Streptomyces cacaoi subsp. asoensis NBRC 13813.</title>
        <authorList>
            <person name="Komaki H."/>
            <person name="Tamura T."/>
        </authorList>
    </citation>
    <scope>NUCLEOTIDE SEQUENCE [LARGE SCALE GENOMIC DNA]</scope>
    <source>
        <strain evidence="3">NBRC 13813</strain>
    </source>
</reference>
<accession>A0ABQ3SB91</accession>
<sequence>MRGAPSQAEPSLKLLRDEAVELQSGTLEMRLDGRVAVAELVLKYVEALVWPVVTLVLAWACRHHLKRAFDRMTRLETPAGAIDFAEEARRTYDDTREQASSSPPRVPGQPSRPLPSQSGNVVRTHLRARSTQYEALDQALDLVGHSPDSAVMLAWRAVEVAYRDLLGGTRSVQEAARQLEGRGLPHSVAETMVRLARLRARVSHGDHTVFPDAAFDFVASCEVVLDHLAVVSQFGAEVSEQ</sequence>
<organism evidence="2 3">
    <name type="scientific">Streptomyces asoensis</name>
    <dbReference type="NCBI Taxonomy" id="249586"/>
    <lineage>
        <taxon>Bacteria</taxon>
        <taxon>Bacillati</taxon>
        <taxon>Actinomycetota</taxon>
        <taxon>Actinomycetes</taxon>
        <taxon>Kitasatosporales</taxon>
        <taxon>Streptomycetaceae</taxon>
        <taxon>Streptomyces</taxon>
    </lineage>
</organism>
<dbReference type="Proteomes" id="UP000649259">
    <property type="component" value="Unassembled WGS sequence"/>
</dbReference>
<gene>
    <name evidence="2" type="ORF">Saso_70290</name>
</gene>